<name>A0A0S4JMF6_BODSA</name>
<gene>
    <name evidence="2" type="ORF">BSAL_32830</name>
</gene>
<keyword evidence="3" id="KW-1185">Reference proteome</keyword>
<dbReference type="VEuPathDB" id="TriTrypDB:BSAL_32830"/>
<proteinExistence type="predicted"/>
<dbReference type="EMBL" id="CYKH01001941">
    <property type="protein sequence ID" value="CUG91587.1"/>
    <property type="molecule type" value="Genomic_DNA"/>
</dbReference>
<dbReference type="Proteomes" id="UP000051952">
    <property type="component" value="Unassembled WGS sequence"/>
</dbReference>
<feature type="region of interest" description="Disordered" evidence="1">
    <location>
        <begin position="20"/>
        <end position="131"/>
    </location>
</feature>
<organism evidence="2 3">
    <name type="scientific">Bodo saltans</name>
    <name type="common">Flagellated protozoan</name>
    <dbReference type="NCBI Taxonomy" id="75058"/>
    <lineage>
        <taxon>Eukaryota</taxon>
        <taxon>Discoba</taxon>
        <taxon>Euglenozoa</taxon>
        <taxon>Kinetoplastea</taxon>
        <taxon>Metakinetoplastina</taxon>
        <taxon>Eubodonida</taxon>
        <taxon>Bodonidae</taxon>
        <taxon>Bodo</taxon>
    </lineage>
</organism>
<sequence>MHRSGVPLTAVTAEFGFSLVPVNPNSVPRRAAGDGDSGRGGWSPMKHEEEHNNSEEGDTVGFGLVDLQPSAEPDRDARFVAPDAASRSARHASQREDSTATPRRRTLGNQGPLGSPSTPMHRGGLAASSLGGSLVDAHSSIRRFQGATDSLGLYRSEEEGGYMGRGVGHDVDTPATLDASFGDVFGERDLEGSYRGR</sequence>
<dbReference type="AlphaFoldDB" id="A0A0S4JMF6"/>
<evidence type="ECO:0000256" key="1">
    <source>
        <dbReference type="SAM" id="MobiDB-lite"/>
    </source>
</evidence>
<accession>A0A0S4JMF6</accession>
<protein>
    <submittedName>
        <fullName evidence="2">Uncharacterized protein</fullName>
    </submittedName>
</protein>
<reference evidence="3" key="1">
    <citation type="submission" date="2015-09" db="EMBL/GenBank/DDBJ databases">
        <authorList>
            <consortium name="Pathogen Informatics"/>
        </authorList>
    </citation>
    <scope>NUCLEOTIDE SEQUENCE [LARGE SCALE GENOMIC DNA]</scope>
    <source>
        <strain evidence="3">Lake Konstanz</strain>
    </source>
</reference>
<evidence type="ECO:0000313" key="3">
    <source>
        <dbReference type="Proteomes" id="UP000051952"/>
    </source>
</evidence>
<feature type="compositionally biased region" description="Basic and acidic residues" evidence="1">
    <location>
        <begin position="45"/>
        <end position="54"/>
    </location>
</feature>
<evidence type="ECO:0000313" key="2">
    <source>
        <dbReference type="EMBL" id="CUG91587.1"/>
    </source>
</evidence>